<organism evidence="3 4">
    <name type="scientific">Thiorhodococcus minor</name>
    <dbReference type="NCBI Taxonomy" id="57489"/>
    <lineage>
        <taxon>Bacteria</taxon>
        <taxon>Pseudomonadati</taxon>
        <taxon>Pseudomonadota</taxon>
        <taxon>Gammaproteobacteria</taxon>
        <taxon>Chromatiales</taxon>
        <taxon>Chromatiaceae</taxon>
        <taxon>Thiorhodococcus</taxon>
    </lineage>
</organism>
<comment type="caution">
    <text evidence="3">The sequence shown here is derived from an EMBL/GenBank/DDBJ whole genome shotgun (WGS) entry which is preliminary data.</text>
</comment>
<evidence type="ECO:0000256" key="1">
    <source>
        <dbReference type="SAM" id="Coils"/>
    </source>
</evidence>
<reference evidence="3 4" key="1">
    <citation type="submission" date="2020-02" db="EMBL/GenBank/DDBJ databases">
        <title>Genome sequences of Thiorhodococcus mannitoliphagus and Thiorhodococcus minor, purple sulfur photosynthetic bacteria in the gammaproteobacterial family, Chromatiaceae.</title>
        <authorList>
            <person name="Aviles F.A."/>
            <person name="Meyer T.E."/>
            <person name="Kyndt J.A."/>
        </authorList>
    </citation>
    <scope>NUCLEOTIDE SEQUENCE [LARGE SCALE GENOMIC DNA]</scope>
    <source>
        <strain evidence="3 4">DSM 11518</strain>
    </source>
</reference>
<evidence type="ECO:0000256" key="2">
    <source>
        <dbReference type="SAM" id="MobiDB-lite"/>
    </source>
</evidence>
<feature type="region of interest" description="Disordered" evidence="2">
    <location>
        <begin position="115"/>
        <end position="137"/>
    </location>
</feature>
<evidence type="ECO:0000313" key="4">
    <source>
        <dbReference type="Proteomes" id="UP000483379"/>
    </source>
</evidence>
<sequence length="137" mass="14669">MAEQIALRFPDGTKARIKALARDGETQTALILRALDALEGQADKPAPDVDDGYQRQLDALEARVEALEADRSPAQDETASGADYTESARFMALGMQAQGCSPAEIRAALTKVCGKSPSPKHLARTLRRWSGQGESDG</sequence>
<name>A0A6M0K4D7_9GAMM</name>
<dbReference type="RefSeq" id="WP_164454666.1">
    <property type="nucleotide sequence ID" value="NZ_JAAIJQ010000075.1"/>
</dbReference>
<proteinExistence type="predicted"/>
<feature type="coiled-coil region" evidence="1">
    <location>
        <begin position="50"/>
        <end position="77"/>
    </location>
</feature>
<dbReference type="EMBL" id="JAAIJQ010000075">
    <property type="protein sequence ID" value="NEV64131.1"/>
    <property type="molecule type" value="Genomic_DNA"/>
</dbReference>
<dbReference type="AlphaFoldDB" id="A0A6M0K4D7"/>
<accession>A0A6M0K4D7</accession>
<protein>
    <submittedName>
        <fullName evidence="3">Uncharacterized protein</fullName>
    </submittedName>
</protein>
<gene>
    <name evidence="3" type="ORF">G3446_19960</name>
</gene>
<keyword evidence="1" id="KW-0175">Coiled coil</keyword>
<evidence type="ECO:0000313" key="3">
    <source>
        <dbReference type="EMBL" id="NEV64131.1"/>
    </source>
</evidence>
<dbReference type="Proteomes" id="UP000483379">
    <property type="component" value="Unassembled WGS sequence"/>
</dbReference>
<keyword evidence="4" id="KW-1185">Reference proteome</keyword>